<dbReference type="PANTHER" id="PTHR35707:SF1">
    <property type="entry name" value="SPC7 KINETOCHORE PROTEIN DOMAIN-CONTAINING PROTEIN"/>
    <property type="match status" value="1"/>
</dbReference>
<evidence type="ECO:0000313" key="2">
    <source>
        <dbReference type="Proteomes" id="UP000032142"/>
    </source>
</evidence>
<sequence>MLRTSSLLRNLLDVIEEVQIARGVYPSEILPHHLQTSTTRTDDLHCPLSIEIKAAISNLRAGYSRIIRLCRCVTQVLQSSGR</sequence>
<gene>
    <name evidence="1" type="ORF">F383_28025</name>
</gene>
<comment type="caution">
    <text evidence="1">The sequence shown here is derived from an EMBL/GenBank/DDBJ whole genome shotgun (WGS) entry which is preliminary data.</text>
</comment>
<organism evidence="1 2">
    <name type="scientific">Gossypium arboreum</name>
    <name type="common">Tree cotton</name>
    <name type="synonym">Gossypium nanking</name>
    <dbReference type="NCBI Taxonomy" id="29729"/>
    <lineage>
        <taxon>Eukaryota</taxon>
        <taxon>Viridiplantae</taxon>
        <taxon>Streptophyta</taxon>
        <taxon>Embryophyta</taxon>
        <taxon>Tracheophyta</taxon>
        <taxon>Spermatophyta</taxon>
        <taxon>Magnoliopsida</taxon>
        <taxon>eudicotyledons</taxon>
        <taxon>Gunneridae</taxon>
        <taxon>Pentapetalae</taxon>
        <taxon>rosids</taxon>
        <taxon>malvids</taxon>
        <taxon>Malvales</taxon>
        <taxon>Malvaceae</taxon>
        <taxon>Malvoideae</taxon>
        <taxon>Gossypium</taxon>
    </lineage>
</organism>
<name>A0A0B0MTX3_GOSAR</name>
<dbReference type="Proteomes" id="UP000032142">
    <property type="component" value="Unassembled WGS sequence"/>
</dbReference>
<reference evidence="2" key="1">
    <citation type="submission" date="2014-09" db="EMBL/GenBank/DDBJ databases">
        <authorList>
            <person name="Mudge J."/>
            <person name="Ramaraj T."/>
            <person name="Lindquist I.E."/>
            <person name="Bharti A.K."/>
            <person name="Sundararajan A."/>
            <person name="Cameron C.T."/>
            <person name="Woodward J.E."/>
            <person name="May G.D."/>
            <person name="Brubaker C."/>
            <person name="Broadhvest J."/>
            <person name="Wilkins T.A."/>
        </authorList>
    </citation>
    <scope>NUCLEOTIDE SEQUENCE</scope>
    <source>
        <strain evidence="2">cv. AKA8401</strain>
    </source>
</reference>
<evidence type="ECO:0000313" key="1">
    <source>
        <dbReference type="EMBL" id="KHG03782.1"/>
    </source>
</evidence>
<dbReference type="AlphaFoldDB" id="A0A0B0MTX3"/>
<proteinExistence type="predicted"/>
<protein>
    <submittedName>
        <fullName evidence="1">60 kDa chaperonin</fullName>
    </submittedName>
</protein>
<dbReference type="EMBL" id="JRRC01385051">
    <property type="protein sequence ID" value="KHG03782.1"/>
    <property type="molecule type" value="Genomic_DNA"/>
</dbReference>
<accession>A0A0B0MTX3</accession>
<keyword evidence="2" id="KW-1185">Reference proteome</keyword>
<dbReference type="PANTHER" id="PTHR35707">
    <property type="entry name" value="OS06G0608100 PROTEIN"/>
    <property type="match status" value="1"/>
</dbReference>